<dbReference type="GO" id="GO:0006351">
    <property type="term" value="P:DNA-templated transcription"/>
    <property type="evidence" value="ECO:0007669"/>
    <property type="project" value="InterPro"/>
</dbReference>
<comment type="caution">
    <text evidence="9">The sequence shown here is derived from an EMBL/GenBank/DDBJ whole genome shotgun (WGS) entry which is preliminary data.</text>
</comment>
<feature type="domain" description="BSD" evidence="8">
    <location>
        <begin position="220"/>
        <end position="271"/>
    </location>
</feature>
<dbReference type="EMBL" id="BTGC01000003">
    <property type="protein sequence ID" value="GMM50528.1"/>
    <property type="molecule type" value="Genomic_DNA"/>
</dbReference>
<feature type="domain" description="BSD" evidence="8">
    <location>
        <begin position="155"/>
        <end position="198"/>
    </location>
</feature>
<dbReference type="GO" id="GO:0000439">
    <property type="term" value="C:transcription factor TFIIH core complex"/>
    <property type="evidence" value="ECO:0007669"/>
    <property type="project" value="InterPro"/>
</dbReference>
<evidence type="ECO:0000256" key="4">
    <source>
        <dbReference type="ARBA" id="ARBA00023015"/>
    </source>
</evidence>
<dbReference type="InterPro" id="IPR035925">
    <property type="entry name" value="BSD_dom_sf"/>
</dbReference>
<dbReference type="InterPro" id="IPR013876">
    <property type="entry name" value="TFIIH_BTF_p62_N"/>
</dbReference>
<dbReference type="SUPFAM" id="SSF50729">
    <property type="entry name" value="PH domain-like"/>
    <property type="match status" value="1"/>
</dbReference>
<evidence type="ECO:0000256" key="5">
    <source>
        <dbReference type="ARBA" id="ARBA00023163"/>
    </source>
</evidence>
<feature type="compositionally biased region" description="Low complexity" evidence="7">
    <location>
        <begin position="102"/>
        <end position="120"/>
    </location>
</feature>
<dbReference type="SUPFAM" id="SSF140383">
    <property type="entry name" value="BSD domain-like"/>
    <property type="match status" value="2"/>
</dbReference>
<dbReference type="GO" id="GO:0006289">
    <property type="term" value="P:nucleotide-excision repair"/>
    <property type="evidence" value="ECO:0007669"/>
    <property type="project" value="InterPro"/>
</dbReference>
<evidence type="ECO:0000256" key="3">
    <source>
        <dbReference type="ARBA" id="ARBA00022737"/>
    </source>
</evidence>
<dbReference type="PROSITE" id="PS50858">
    <property type="entry name" value="BSD"/>
    <property type="match status" value="2"/>
</dbReference>
<evidence type="ECO:0000259" key="8">
    <source>
        <dbReference type="PROSITE" id="PS50858"/>
    </source>
</evidence>
<dbReference type="Pfam" id="PF08567">
    <property type="entry name" value="PH_TFIIH"/>
    <property type="match status" value="1"/>
</dbReference>
<dbReference type="CDD" id="cd13229">
    <property type="entry name" value="PH_TFIIH"/>
    <property type="match status" value="1"/>
</dbReference>
<dbReference type="Pfam" id="PF03909">
    <property type="entry name" value="BSD"/>
    <property type="match status" value="1"/>
</dbReference>
<evidence type="ECO:0000313" key="9">
    <source>
        <dbReference type="EMBL" id="GMM50528.1"/>
    </source>
</evidence>
<gene>
    <name evidence="9" type="ORF">DASB73_014860</name>
</gene>
<keyword evidence="5" id="KW-0804">Transcription</keyword>
<dbReference type="AlphaFoldDB" id="A0AAV5RHB0"/>
<comment type="subcellular location">
    <subcellularLocation>
        <location evidence="1">Nucleus</location>
    </subcellularLocation>
</comment>
<keyword evidence="3" id="KW-0677">Repeat</keyword>
<accession>A0AAV5RHB0</accession>
<dbReference type="SMART" id="SM00751">
    <property type="entry name" value="BSD"/>
    <property type="match status" value="2"/>
</dbReference>
<evidence type="ECO:0000313" key="10">
    <source>
        <dbReference type="Proteomes" id="UP001362899"/>
    </source>
</evidence>
<protein>
    <submittedName>
        <fullName evidence="9">TFIIH/NER complex subunit</fullName>
    </submittedName>
</protein>
<feature type="compositionally biased region" description="Basic residues" evidence="7">
    <location>
        <begin position="132"/>
        <end position="141"/>
    </location>
</feature>
<comment type="similarity">
    <text evidence="2">Belongs to the TFB1 family.</text>
</comment>
<keyword evidence="10" id="KW-1185">Reference proteome</keyword>
<keyword evidence="6" id="KW-0539">Nucleus</keyword>
<evidence type="ECO:0000256" key="6">
    <source>
        <dbReference type="ARBA" id="ARBA00023242"/>
    </source>
</evidence>
<evidence type="ECO:0000256" key="7">
    <source>
        <dbReference type="SAM" id="MobiDB-lite"/>
    </source>
</evidence>
<dbReference type="InterPro" id="IPR011993">
    <property type="entry name" value="PH-like_dom_sf"/>
</dbReference>
<organism evidence="9 10">
    <name type="scientific">Starmerella bacillaris</name>
    <name type="common">Yeast</name>
    <name type="synonym">Candida zemplinina</name>
    <dbReference type="NCBI Taxonomy" id="1247836"/>
    <lineage>
        <taxon>Eukaryota</taxon>
        <taxon>Fungi</taxon>
        <taxon>Dikarya</taxon>
        <taxon>Ascomycota</taxon>
        <taxon>Saccharomycotina</taxon>
        <taxon>Dipodascomycetes</taxon>
        <taxon>Dipodascales</taxon>
        <taxon>Trichomonascaceae</taxon>
        <taxon>Starmerella</taxon>
    </lineage>
</organism>
<dbReference type="InterPro" id="IPR005607">
    <property type="entry name" value="BSD_dom"/>
</dbReference>
<dbReference type="Proteomes" id="UP001362899">
    <property type="component" value="Unassembled WGS sequence"/>
</dbReference>
<dbReference type="InterPro" id="IPR027079">
    <property type="entry name" value="Tfb1/GTF2H1"/>
</dbReference>
<proteinExistence type="inferred from homology"/>
<dbReference type="PANTHER" id="PTHR12856">
    <property type="entry name" value="TRANSCRIPTION INITIATION FACTOR IIH-RELATED"/>
    <property type="match status" value="1"/>
</dbReference>
<feature type="region of interest" description="Disordered" evidence="7">
    <location>
        <begin position="93"/>
        <end position="142"/>
    </location>
</feature>
<evidence type="ECO:0000256" key="1">
    <source>
        <dbReference type="ARBA" id="ARBA00004123"/>
    </source>
</evidence>
<dbReference type="Gene3D" id="2.30.29.30">
    <property type="entry name" value="Pleckstrin-homology domain (PH domain)/Phosphotyrosine-binding domain (PTB)"/>
    <property type="match status" value="1"/>
</dbReference>
<reference evidence="9 10" key="1">
    <citation type="journal article" date="2023" name="Elife">
        <title>Identification of key yeast species and microbe-microbe interactions impacting larval growth of Drosophila in the wild.</title>
        <authorList>
            <person name="Mure A."/>
            <person name="Sugiura Y."/>
            <person name="Maeda R."/>
            <person name="Honda K."/>
            <person name="Sakurai N."/>
            <person name="Takahashi Y."/>
            <person name="Watada M."/>
            <person name="Katoh T."/>
            <person name="Gotoh A."/>
            <person name="Gotoh Y."/>
            <person name="Taniguchi I."/>
            <person name="Nakamura K."/>
            <person name="Hayashi T."/>
            <person name="Katayama T."/>
            <person name="Uemura T."/>
            <person name="Hattori Y."/>
        </authorList>
    </citation>
    <scope>NUCLEOTIDE SEQUENCE [LARGE SCALE GENOMIC DNA]</scope>
    <source>
        <strain evidence="9 10">SB-73</strain>
    </source>
</reference>
<keyword evidence="4" id="KW-0805">Transcription regulation</keyword>
<sequence>MSEIACGLKKRPGKLVVGSEEVQWIPTQQGDKEIIKLIDIQGMQATPPTAARLRIKLTSKDGKSILLELENVQLLETARNELQSAIKRYREGIATDTSPAVPTSQQTGTTAAQNTTTTPAAPKPKPQEGVKRTKTSSKSAKRISLEPARLLTNLELQQQLLRNNPALMKTFQQTVILTGALTNEQFWSLRMDLLITAGQQESQTVGSYNVLSTIKPTTSSDNQVNINLSREKIADLFDQYPLIRKAYNENVPKLSEGEFWQRFFMSKLFLVLRGERVLQNHPPDAVFDRYVEILKVLRQKQHEKQSTEDTKHPAPLFINIETNAENNPETYGNNLITTGGANSRNLIKSMNGLSYRLLQGKRRERDEDFMNENGDKKMENELKLHDLAPDSHKNRHMELKVSLTAETRDELETAEDAEKLYLAAPESMDLSLVGIDTAGLQIADSCIDELTPHMLSTTVSSAETSSVMDDQMLTYATTIEFLRQFWHSYQNNKSEAASLKPFLEKSLDRMAAVQKGSSLESLTASVHRALEMPL</sequence>
<name>A0AAV5RHB0_STABA</name>
<dbReference type="Gene3D" id="1.10.3970.10">
    <property type="entry name" value="BSD domain"/>
    <property type="match status" value="1"/>
</dbReference>
<evidence type="ECO:0000256" key="2">
    <source>
        <dbReference type="ARBA" id="ARBA00009448"/>
    </source>
</evidence>